<evidence type="ECO:0000256" key="2">
    <source>
        <dbReference type="PROSITE-ProRule" id="PRU00168"/>
    </source>
</evidence>
<feature type="compositionally biased region" description="Polar residues" evidence="3">
    <location>
        <begin position="978"/>
        <end position="987"/>
    </location>
</feature>
<feature type="compositionally biased region" description="Gly residues" evidence="3">
    <location>
        <begin position="639"/>
        <end position="650"/>
    </location>
</feature>
<comment type="caution">
    <text evidence="6">The sequence shown here is derived from an EMBL/GenBank/DDBJ whole genome shotgun (WGS) entry which is preliminary data.</text>
</comment>
<dbReference type="SMART" id="SM00229">
    <property type="entry name" value="RasGEFN"/>
    <property type="match status" value="1"/>
</dbReference>
<accession>A0A2C5Z165</accession>
<dbReference type="CDD" id="cd06224">
    <property type="entry name" value="REM"/>
    <property type="match status" value="1"/>
</dbReference>
<feature type="region of interest" description="Disordered" evidence="3">
    <location>
        <begin position="670"/>
        <end position="692"/>
    </location>
</feature>
<keyword evidence="1 2" id="KW-0344">Guanine-nucleotide releasing factor</keyword>
<dbReference type="STRING" id="2004952.A0A2C5Z165"/>
<keyword evidence="7" id="KW-1185">Reference proteome</keyword>
<organism evidence="6 7">
    <name type="scientific">Ophiocordyceps camponoti-rufipedis</name>
    <dbReference type="NCBI Taxonomy" id="2004952"/>
    <lineage>
        <taxon>Eukaryota</taxon>
        <taxon>Fungi</taxon>
        <taxon>Dikarya</taxon>
        <taxon>Ascomycota</taxon>
        <taxon>Pezizomycotina</taxon>
        <taxon>Sordariomycetes</taxon>
        <taxon>Hypocreomycetidae</taxon>
        <taxon>Hypocreales</taxon>
        <taxon>Ophiocordycipitaceae</taxon>
        <taxon>Ophiocordyceps</taxon>
    </lineage>
</organism>
<evidence type="ECO:0000256" key="1">
    <source>
        <dbReference type="ARBA" id="ARBA00022658"/>
    </source>
</evidence>
<protein>
    <recommendedName>
        <fullName evidence="8">Ras-GEF domain-containing protein</fullName>
    </recommendedName>
</protein>
<feature type="compositionally biased region" description="Basic and acidic residues" evidence="3">
    <location>
        <begin position="678"/>
        <end position="692"/>
    </location>
</feature>
<evidence type="ECO:0000256" key="3">
    <source>
        <dbReference type="SAM" id="MobiDB-lite"/>
    </source>
</evidence>
<dbReference type="PROSITE" id="PS50212">
    <property type="entry name" value="RASGEF_NTER"/>
    <property type="match status" value="1"/>
</dbReference>
<dbReference type="Pfam" id="PF00618">
    <property type="entry name" value="RasGEF_N"/>
    <property type="match status" value="1"/>
</dbReference>
<proteinExistence type="predicted"/>
<reference evidence="6 7" key="1">
    <citation type="submission" date="2017-06" db="EMBL/GenBank/DDBJ databases">
        <title>Ant-infecting Ophiocordyceps genomes reveal a high diversity of potential behavioral manipulation genes and a possible major role for enterotoxins.</title>
        <authorList>
            <person name="De Bekker C."/>
            <person name="Evans H.C."/>
            <person name="Brachmann A."/>
            <person name="Hughes D.P."/>
        </authorList>
    </citation>
    <scope>NUCLEOTIDE SEQUENCE [LARGE SCALE GENOMIC DNA]</scope>
    <source>
        <strain evidence="6 7">Map16</strain>
    </source>
</reference>
<dbReference type="InterPro" id="IPR001895">
    <property type="entry name" value="RASGEF_cat_dom"/>
</dbReference>
<dbReference type="PANTHER" id="PTHR23113">
    <property type="entry name" value="GUANINE NUCLEOTIDE EXCHANGE FACTOR"/>
    <property type="match status" value="1"/>
</dbReference>
<dbReference type="Pfam" id="PF00617">
    <property type="entry name" value="RasGEF"/>
    <property type="match status" value="1"/>
</dbReference>
<dbReference type="PANTHER" id="PTHR23113:SF363">
    <property type="entry name" value="PROTEIN SON OF SEVENLESS"/>
    <property type="match status" value="1"/>
</dbReference>
<feature type="region of interest" description="Disordered" evidence="3">
    <location>
        <begin position="615"/>
        <end position="650"/>
    </location>
</feature>
<dbReference type="GO" id="GO:0005886">
    <property type="term" value="C:plasma membrane"/>
    <property type="evidence" value="ECO:0007669"/>
    <property type="project" value="TreeGrafter"/>
</dbReference>
<evidence type="ECO:0000259" key="4">
    <source>
        <dbReference type="PROSITE" id="PS50009"/>
    </source>
</evidence>
<dbReference type="InterPro" id="IPR036964">
    <property type="entry name" value="RASGEF_cat_dom_sf"/>
</dbReference>
<name>A0A2C5Z165_9HYPO</name>
<dbReference type="Gene3D" id="1.20.870.10">
    <property type="entry name" value="Son of sevenless (SoS) protein Chain: S domain 1"/>
    <property type="match status" value="1"/>
</dbReference>
<feature type="region of interest" description="Disordered" evidence="3">
    <location>
        <begin position="1178"/>
        <end position="1217"/>
    </location>
</feature>
<dbReference type="InterPro" id="IPR023578">
    <property type="entry name" value="Ras_GEF_dom_sf"/>
</dbReference>
<feature type="region of interest" description="Disordered" evidence="3">
    <location>
        <begin position="840"/>
        <end position="863"/>
    </location>
</feature>
<feature type="domain" description="Ras-GEF" evidence="4">
    <location>
        <begin position="1440"/>
        <end position="1678"/>
    </location>
</feature>
<dbReference type="EMBL" id="NJES01000336">
    <property type="protein sequence ID" value="PHH73540.1"/>
    <property type="molecule type" value="Genomic_DNA"/>
</dbReference>
<dbReference type="GO" id="GO:0007265">
    <property type="term" value="P:Ras protein signal transduction"/>
    <property type="evidence" value="ECO:0007669"/>
    <property type="project" value="TreeGrafter"/>
</dbReference>
<evidence type="ECO:0008006" key="8">
    <source>
        <dbReference type="Google" id="ProtNLM"/>
    </source>
</evidence>
<feature type="region of interest" description="Disordered" evidence="3">
    <location>
        <begin position="1"/>
        <end position="62"/>
    </location>
</feature>
<feature type="domain" description="N-terminal Ras-GEF" evidence="5">
    <location>
        <begin position="365"/>
        <end position="492"/>
    </location>
</feature>
<dbReference type="GO" id="GO:0005085">
    <property type="term" value="F:guanyl-nucleotide exchange factor activity"/>
    <property type="evidence" value="ECO:0007669"/>
    <property type="project" value="UniProtKB-KW"/>
</dbReference>
<evidence type="ECO:0000313" key="6">
    <source>
        <dbReference type="EMBL" id="PHH73540.1"/>
    </source>
</evidence>
<feature type="region of interest" description="Disordered" evidence="3">
    <location>
        <begin position="304"/>
        <end position="334"/>
    </location>
</feature>
<dbReference type="InterPro" id="IPR000651">
    <property type="entry name" value="Ras-like_Gua-exchang_fac_N"/>
</dbReference>
<sequence length="1682" mass="181554">MDAFGPRPVVADPPKLLSVAHVSPRRVPSDSRPRKTSLSSDSAFRRGFAPSKPSLPRLAINKRSAPTVRPLVPVTERRSSEEKIAKAALAKDGSSTGRQGRQFAVSNVGNNGRIYLRPTVRPANQRCPQPAFAFPATPPSTGGLDGLARQQLTSQNEEAVQDDAVGQWTPTPSTSPLTGELHQLLLGSRSTQRPTRQRRAMSDSTVGDLGAAVNDADREAFRVVIARPGLDQRPWTMEDFNSASTPLLHVDIPSWRIGTPRFTLRGTPIIRGSSYAPSEELVSGASAIHDGASARAPASPAPLLRIRKNMGPPAPAGSPSSPSPGQLPSAHTPPPLRSSVIEPVMFTALTFKPACDDPSVVRYSPNGNVQAATPPRLVAEITSPSFLDYELISDFFLTFRTFLDPTDLLCMLMARLRWALGREDEVGMIVRVRTFVAVRHWILNYFLDDFVFDHGLRVTFCRLLNEVVDGLPPDESYRKVRLKILAELKKCWRRVCAEYWDGPQFGDSLSPEDPIAPGGLVGSRNPDLEPGFWERQGIEPPRSEALVAVPKVSTQSASLYVDARGTAPMGDFVVPGDRPGTPDEVAVVGSGAAGLPNSPLSLASMDVFSCSFPAKTSKPKTSSHPTAHPVPLTMPTASGGAGGGGGGGGQVATTPKALVGKRVRPLVVHKRHNSTSDSLRERGSDKASSHDVDSVAIRPSAGSLVRGNVLPPGQPFVEYELNRQTTLFQPDGRLLAKDKAAATGAMTSRGMKKLLGSVRRALRSRAQGVSPWQNQLGGMPPVAHTAGAAATSRMPGTAVVPQGPPRQNGSRPPVRIDLLGAEVAEDFRKAIREEEAAAEAERLGLGVPPNSAPPFGGPTDYSAAHMEFSSFDSLPQNQRPRPASDMGVTGGSKSIVIVDDTIACDVVMVQGPSHAGPTPPDTPPAASASPRPWQTLRALGENASGPAPASEAPSPPVLPDSFTAVGGRASDDRGTGQPPISSGGTSFRTRHDSWTAGFPQSLDSIMQHLPSMLQGLPEPPPPSPWFFDSEVDDGLDVPEPAPLRVLRRRPGGDLRAAANVGDLDRTSSLRPSLSVGSLAAYTESVRSSFLLNTRPNSAGSHSVVNPARDGRREVLSLGQLAEKPATAHLSVYNSHSSKPPLRPSFEKEAQKLAQIPDEDDGGIESALLKLEGKYERRPSTVPMLCPDGDRETRAEDEGRSDESGDGQSTIKRKENRQVQVVDEPIIMGAVGEHERRAARNAKQELGRKMATDVKSFLSEGSQESYYSIPLLERGLSEGSRSKTATWEWTERSVLRNSVQGDDAAAPEDDLSFDMVETTDSLERMQAEERVEDESFLYDDEIELSSALSVSSRPQDSRVTTGIEGQRAVTVHALQTPPLSGKLGGPEAAAPAPRALLPTPELSPAPPECQAWTTPHTGGAETRLGSVRNYSVHLPFILAFDSDTVAQQLTLIEKDALNDIDWKEIMGMRWKDAVSNDVRSWVDFLRHSDAQGIEVVVARFNMMVKWAISEIMLTQRVEERARCIVKLIHIASHCRRYRNFATLVQLTIALSSGEVTRLRKTWALVPPHESETLQSLERLVTPRRNFHAIRAEMETGSDAGCIPFVGVYTHDLLYNAQRPSRGGGALVDFERCRVAAGVAKTLLRLLEASTRYSFRAVEGLTERCLWIGALTDGEIRERSTLLE</sequence>
<feature type="compositionally biased region" description="Basic and acidic residues" evidence="3">
    <location>
        <begin position="1187"/>
        <end position="1202"/>
    </location>
</feature>
<evidence type="ECO:0000313" key="7">
    <source>
        <dbReference type="Proteomes" id="UP000226431"/>
    </source>
</evidence>
<feature type="compositionally biased region" description="Low complexity" evidence="3">
    <location>
        <begin position="943"/>
        <end position="952"/>
    </location>
</feature>
<dbReference type="SMART" id="SM00147">
    <property type="entry name" value="RasGEF"/>
    <property type="match status" value="1"/>
</dbReference>
<feature type="region of interest" description="Disordered" evidence="3">
    <location>
        <begin position="1011"/>
        <end position="1038"/>
    </location>
</feature>
<dbReference type="Proteomes" id="UP000226431">
    <property type="component" value="Unassembled WGS sequence"/>
</dbReference>
<evidence type="ECO:0000259" key="5">
    <source>
        <dbReference type="PROSITE" id="PS50212"/>
    </source>
</evidence>
<feature type="region of interest" description="Disordered" evidence="3">
    <location>
        <begin position="872"/>
        <end position="891"/>
    </location>
</feature>
<dbReference type="InterPro" id="IPR008937">
    <property type="entry name" value="Ras-like_GEF"/>
</dbReference>
<dbReference type="SUPFAM" id="SSF48366">
    <property type="entry name" value="Ras GEF"/>
    <property type="match status" value="1"/>
</dbReference>
<gene>
    <name evidence="6" type="ORF">CDD80_3741</name>
</gene>
<dbReference type="Gene3D" id="1.10.840.10">
    <property type="entry name" value="Ras guanine-nucleotide exchange factors catalytic domain"/>
    <property type="match status" value="1"/>
</dbReference>
<dbReference type="PROSITE" id="PS50009">
    <property type="entry name" value="RASGEF_CAT"/>
    <property type="match status" value="1"/>
</dbReference>
<feature type="compositionally biased region" description="Low complexity" evidence="3">
    <location>
        <begin position="317"/>
        <end position="330"/>
    </location>
</feature>
<feature type="region of interest" description="Disordered" evidence="3">
    <location>
        <begin position="910"/>
        <end position="998"/>
    </location>
</feature>
<dbReference type="OrthoDB" id="10254377at2759"/>